<feature type="compositionally biased region" description="Low complexity" evidence="3">
    <location>
        <begin position="1"/>
        <end position="17"/>
    </location>
</feature>
<dbReference type="InterPro" id="IPR046347">
    <property type="entry name" value="bZIP_sf"/>
</dbReference>
<feature type="domain" description="BZIP" evidence="4">
    <location>
        <begin position="74"/>
        <end position="115"/>
    </location>
</feature>
<evidence type="ECO:0000259" key="4">
    <source>
        <dbReference type="PROSITE" id="PS50217"/>
    </source>
</evidence>
<dbReference type="EMBL" id="KN847333">
    <property type="protein sequence ID" value="KIW46037.1"/>
    <property type="molecule type" value="Genomic_DNA"/>
</dbReference>
<dbReference type="GO" id="GO:0001228">
    <property type="term" value="F:DNA-binding transcription activator activity, RNA polymerase II-specific"/>
    <property type="evidence" value="ECO:0007669"/>
    <property type="project" value="TreeGrafter"/>
</dbReference>
<dbReference type="SUPFAM" id="SSF57959">
    <property type="entry name" value="Leucine zipper domain"/>
    <property type="match status" value="1"/>
</dbReference>
<dbReference type="STRING" id="215243.A0A0D2C8E0"/>
<dbReference type="PROSITE" id="PS50217">
    <property type="entry name" value="BZIP"/>
    <property type="match status" value="1"/>
</dbReference>
<dbReference type="OrthoDB" id="5374328at2759"/>
<keyword evidence="6" id="KW-1185">Reference proteome</keyword>
<dbReference type="GO" id="GO:0090575">
    <property type="term" value="C:RNA polymerase II transcription regulator complex"/>
    <property type="evidence" value="ECO:0007669"/>
    <property type="project" value="TreeGrafter"/>
</dbReference>
<dbReference type="RefSeq" id="XP_016266253.1">
    <property type="nucleotide sequence ID" value="XM_016402356.1"/>
</dbReference>
<keyword evidence="2" id="KW-0539">Nucleus</keyword>
<accession>A0A0D2C8E0</accession>
<dbReference type="InterPro" id="IPR018287">
    <property type="entry name" value="Hap4_TF_heteromerisation"/>
</dbReference>
<feature type="compositionally biased region" description="Low complexity" evidence="3">
    <location>
        <begin position="42"/>
        <end position="56"/>
    </location>
</feature>
<protein>
    <recommendedName>
        <fullName evidence="4">BZIP domain-containing protein</fullName>
    </recommendedName>
</protein>
<dbReference type="Pfam" id="PF00170">
    <property type="entry name" value="bZIP_1"/>
    <property type="match status" value="1"/>
</dbReference>
<dbReference type="Gene3D" id="1.20.5.170">
    <property type="match status" value="1"/>
</dbReference>
<dbReference type="PANTHER" id="PTHR40621">
    <property type="entry name" value="TRANSCRIPTION FACTOR KAPC-RELATED"/>
    <property type="match status" value="1"/>
</dbReference>
<feature type="region of interest" description="Disordered" evidence="3">
    <location>
        <begin position="156"/>
        <end position="177"/>
    </location>
</feature>
<dbReference type="PANTHER" id="PTHR40621:SF7">
    <property type="entry name" value="BZIP DOMAIN-CONTAINING PROTEIN"/>
    <property type="match status" value="1"/>
</dbReference>
<gene>
    <name evidence="5" type="ORF">PV06_01730</name>
</gene>
<evidence type="ECO:0000313" key="5">
    <source>
        <dbReference type="EMBL" id="KIW46037.1"/>
    </source>
</evidence>
<evidence type="ECO:0000256" key="3">
    <source>
        <dbReference type="SAM" id="MobiDB-lite"/>
    </source>
</evidence>
<feature type="region of interest" description="Disordered" evidence="3">
    <location>
        <begin position="1"/>
        <end position="93"/>
    </location>
</feature>
<dbReference type="VEuPathDB" id="FungiDB:PV06_01730"/>
<name>A0A0D2C8E0_9EURO</name>
<dbReference type="InterPro" id="IPR050936">
    <property type="entry name" value="AP-1-like"/>
</dbReference>
<dbReference type="GeneID" id="27353804"/>
<comment type="subcellular location">
    <subcellularLocation>
        <location evidence="1">Nucleus</location>
    </subcellularLocation>
</comment>
<sequence>MASSAASPPTAGSTPAPVDIKPILTRQPSLCAKPVQTPPATSPTSTTPSATLSLTSKEWIIPPRPKPGRKPATDTPPTKRKAQNRAAQRAFRERRAARVGELEEQLKQIEEENEQEQDVLRGTIEKLEQEIDQYRHDLTNWVDRCRKLEDELTSLRATTPQAGTPSGGASTTEPAIDDNTVGCGNCTLETRCQCIDDAFQAMGGEAGTSTHQHEKRPHSPVYMEAQKRIKVEPKEALEVDFTSMYSAKDISGLSHSERHSPTSAVADPCGFCSDGTPCICAEMAAEREQAQNDTAAPVSMSLHRPVASVNPPRQLDQFTPPPSEGDVAISVPAAAEPPPSGCASGPGTCAQCRADPNSTLFCKSLAASRAQSASAQSGCCGGQTPGGRSCCQSQIDSVPLPPRTTRSRAAVGSSQARVTAKASVTLTCADAYTTLSRHPAYERASDEIATWLPKLHASDAHTAMVGRPALEIDAANVMAVLKDFDRRFGQSL</sequence>
<evidence type="ECO:0000256" key="1">
    <source>
        <dbReference type="ARBA" id="ARBA00004123"/>
    </source>
</evidence>
<evidence type="ECO:0000313" key="6">
    <source>
        <dbReference type="Proteomes" id="UP000053342"/>
    </source>
</evidence>
<dbReference type="InterPro" id="IPR004827">
    <property type="entry name" value="bZIP"/>
</dbReference>
<feature type="compositionally biased region" description="Polar residues" evidence="3">
    <location>
        <begin position="156"/>
        <end position="173"/>
    </location>
</feature>
<organism evidence="5 6">
    <name type="scientific">Exophiala oligosperma</name>
    <dbReference type="NCBI Taxonomy" id="215243"/>
    <lineage>
        <taxon>Eukaryota</taxon>
        <taxon>Fungi</taxon>
        <taxon>Dikarya</taxon>
        <taxon>Ascomycota</taxon>
        <taxon>Pezizomycotina</taxon>
        <taxon>Eurotiomycetes</taxon>
        <taxon>Chaetothyriomycetidae</taxon>
        <taxon>Chaetothyriales</taxon>
        <taxon>Herpotrichiellaceae</taxon>
        <taxon>Exophiala</taxon>
    </lineage>
</organism>
<proteinExistence type="predicted"/>
<dbReference type="PROSITE" id="PS00036">
    <property type="entry name" value="BZIP_BASIC"/>
    <property type="match status" value="1"/>
</dbReference>
<dbReference type="GO" id="GO:0000976">
    <property type="term" value="F:transcription cis-regulatory region binding"/>
    <property type="evidence" value="ECO:0007669"/>
    <property type="project" value="InterPro"/>
</dbReference>
<dbReference type="SMART" id="SM00338">
    <property type="entry name" value="BRLZ"/>
    <property type="match status" value="1"/>
</dbReference>
<reference evidence="5 6" key="1">
    <citation type="submission" date="2015-01" db="EMBL/GenBank/DDBJ databases">
        <title>The Genome Sequence of Exophiala oligosperma CBS72588.</title>
        <authorList>
            <consortium name="The Broad Institute Genomics Platform"/>
            <person name="Cuomo C."/>
            <person name="de Hoog S."/>
            <person name="Gorbushina A."/>
            <person name="Stielow B."/>
            <person name="Teixiera M."/>
            <person name="Abouelleil A."/>
            <person name="Chapman S.B."/>
            <person name="Priest M."/>
            <person name="Young S.K."/>
            <person name="Wortman J."/>
            <person name="Nusbaum C."/>
            <person name="Birren B."/>
        </authorList>
    </citation>
    <scope>NUCLEOTIDE SEQUENCE [LARGE SCALE GENOMIC DNA]</scope>
    <source>
        <strain evidence="5 6">CBS 72588</strain>
    </source>
</reference>
<dbReference type="Proteomes" id="UP000053342">
    <property type="component" value="Unassembled WGS sequence"/>
</dbReference>
<dbReference type="HOGENOM" id="CLU_014054_0_0_1"/>
<dbReference type="AlphaFoldDB" id="A0A0D2C8E0"/>
<evidence type="ECO:0000256" key="2">
    <source>
        <dbReference type="ARBA" id="ARBA00023242"/>
    </source>
</evidence>
<dbReference type="Pfam" id="PF10297">
    <property type="entry name" value="Hap4_Hap_bind"/>
    <property type="match status" value="1"/>
</dbReference>